<sequence length="63" mass="7282">MTNRPSGGGQEKRGALYLKKRLQRRMQKMDGMAMLALMFLIPIGGMTVMLNVLWRRMTPELEK</sequence>
<organism evidence="2 3">
    <name type="scientific">Exiguobacterium sibiricum (strain DSM 17290 / CCUG 55495 / CIP 109462 / JCM 13490 / 255-15)</name>
    <dbReference type="NCBI Taxonomy" id="262543"/>
    <lineage>
        <taxon>Bacteria</taxon>
        <taxon>Bacillati</taxon>
        <taxon>Bacillota</taxon>
        <taxon>Bacilli</taxon>
        <taxon>Bacillales</taxon>
        <taxon>Bacillales Family XII. Incertae Sedis</taxon>
        <taxon>Exiguobacterium</taxon>
    </lineage>
</organism>
<name>B1YFS9_EXIS2</name>
<keyword evidence="3" id="KW-1185">Reference proteome</keyword>
<reference evidence="2 3" key="2">
    <citation type="journal article" date="2008" name="BMC Genomics">
        <title>Architecture of thermal adaptation in an Exiguobacterium sibiricum strain isolated from 3 million year old permafrost: a genome and transcriptome approach.</title>
        <authorList>
            <person name="Rodrigues D.F."/>
            <person name="Ivanova N."/>
            <person name="He Z."/>
            <person name="Huebner M."/>
            <person name="Zhou J."/>
            <person name="Tiedje J.M."/>
        </authorList>
    </citation>
    <scope>NUCLEOTIDE SEQUENCE [LARGE SCALE GENOMIC DNA]</scope>
    <source>
        <strain evidence="3">DSM 17290 / CIP 109462 / JCM 13490 / 255-15</strain>
    </source>
</reference>
<evidence type="ECO:0000313" key="2">
    <source>
        <dbReference type="EMBL" id="ACB60856.1"/>
    </source>
</evidence>
<keyword evidence="1" id="KW-1133">Transmembrane helix</keyword>
<dbReference type="HOGENOM" id="CLU_2879188_0_0_9"/>
<evidence type="ECO:0000256" key="1">
    <source>
        <dbReference type="SAM" id="Phobius"/>
    </source>
</evidence>
<evidence type="ECO:0000313" key="3">
    <source>
        <dbReference type="Proteomes" id="UP000001681"/>
    </source>
</evidence>
<keyword evidence="1" id="KW-0812">Transmembrane</keyword>
<dbReference type="AlphaFoldDB" id="B1YFS9"/>
<dbReference type="EMBL" id="CP001022">
    <property type="protein sequence ID" value="ACB60856.1"/>
    <property type="molecule type" value="Genomic_DNA"/>
</dbReference>
<proteinExistence type="predicted"/>
<reference evidence="2 3" key="1">
    <citation type="journal article" date="2006" name="Extremophiles">
        <title>Characterization of Exiguobacterium isolates from the Siberian permafrost. Description of Exiguobacterium sibiricum sp. nov.</title>
        <authorList>
            <person name="Rodrigues D.F."/>
            <person name="Goris J."/>
            <person name="Vishnivetskaya T."/>
            <person name="Gilichinsky D."/>
            <person name="Thomashow M.F."/>
            <person name="Tiedje J.M."/>
        </authorList>
    </citation>
    <scope>NUCLEOTIDE SEQUENCE [LARGE SCALE GENOMIC DNA]</scope>
    <source>
        <strain evidence="3">DSM 17290 / CIP 109462 / JCM 13490 / 255-15</strain>
    </source>
</reference>
<dbReference type="KEGG" id="esi:Exig_1386"/>
<dbReference type="Proteomes" id="UP000001681">
    <property type="component" value="Chromosome"/>
</dbReference>
<protein>
    <submittedName>
        <fullName evidence="2">Uncharacterized protein</fullName>
    </submittedName>
</protein>
<accession>B1YFS9</accession>
<dbReference type="STRING" id="262543.Exig_1386"/>
<gene>
    <name evidence="2" type="ordered locus">Exig_1386</name>
</gene>
<keyword evidence="1" id="KW-0472">Membrane</keyword>
<reference evidence="3" key="3">
    <citation type="submission" date="2008-04" db="EMBL/GenBank/DDBJ databases">
        <title>Complete sequence of chromosome of Exiguobacterium sibiricum 255-15.</title>
        <authorList>
            <consortium name="US DOE Joint Genome Institute"/>
            <person name="Copeland A."/>
            <person name="Lucas S."/>
            <person name="Lapidus A."/>
            <person name="Glavina del Rio T."/>
            <person name="Dalin E."/>
            <person name="Tice H."/>
            <person name="Bruce D."/>
            <person name="Goodwin L."/>
            <person name="Pitluck S."/>
            <person name="Kiss H."/>
            <person name="Chertkov O."/>
            <person name="Monk C."/>
            <person name="Brettin T."/>
            <person name="Detter J.C."/>
            <person name="Han C."/>
            <person name="Kuske C.R."/>
            <person name="Schmutz J."/>
            <person name="Larimer F."/>
            <person name="Land M."/>
            <person name="Hauser L."/>
            <person name="Kyrpides N."/>
            <person name="Mikhailova N."/>
            <person name="Vishnivetskaya T."/>
            <person name="Rodrigues D.F."/>
            <person name="Gilichinsky D."/>
            <person name="Tiedje J."/>
            <person name="Richardson P."/>
        </authorList>
    </citation>
    <scope>NUCLEOTIDE SEQUENCE [LARGE SCALE GENOMIC DNA]</scope>
    <source>
        <strain evidence="3">DSM 17290 / CIP 109462 / JCM 13490 / 255-15</strain>
    </source>
</reference>
<feature type="transmembrane region" description="Helical" evidence="1">
    <location>
        <begin position="31"/>
        <end position="54"/>
    </location>
</feature>